<evidence type="ECO:0000259" key="1">
    <source>
        <dbReference type="Pfam" id="PF08241"/>
    </source>
</evidence>
<organism evidence="2 3">
    <name type="scientific">Nocardia vermiculata</name>
    <dbReference type="NCBI Taxonomy" id="257274"/>
    <lineage>
        <taxon>Bacteria</taxon>
        <taxon>Bacillati</taxon>
        <taxon>Actinomycetota</taxon>
        <taxon>Actinomycetes</taxon>
        <taxon>Mycobacteriales</taxon>
        <taxon>Nocardiaceae</taxon>
        <taxon>Nocardia</taxon>
    </lineage>
</organism>
<dbReference type="Gene3D" id="3.40.50.150">
    <property type="entry name" value="Vaccinia Virus protein VP39"/>
    <property type="match status" value="1"/>
</dbReference>
<dbReference type="GO" id="GO:0032259">
    <property type="term" value="P:methylation"/>
    <property type="evidence" value="ECO:0007669"/>
    <property type="project" value="UniProtKB-KW"/>
</dbReference>
<dbReference type="Pfam" id="PF08241">
    <property type="entry name" value="Methyltransf_11"/>
    <property type="match status" value="1"/>
</dbReference>
<keyword evidence="2" id="KW-0489">Methyltransferase</keyword>
<evidence type="ECO:0000313" key="3">
    <source>
        <dbReference type="Proteomes" id="UP000565711"/>
    </source>
</evidence>
<dbReference type="CDD" id="cd02440">
    <property type="entry name" value="AdoMet_MTases"/>
    <property type="match status" value="1"/>
</dbReference>
<gene>
    <name evidence="2" type="ORF">HGA08_23245</name>
</gene>
<dbReference type="GO" id="GO:0008757">
    <property type="term" value="F:S-adenosylmethionine-dependent methyltransferase activity"/>
    <property type="evidence" value="ECO:0007669"/>
    <property type="project" value="InterPro"/>
</dbReference>
<evidence type="ECO:0000313" key="2">
    <source>
        <dbReference type="EMBL" id="NKY53118.1"/>
    </source>
</evidence>
<proteinExistence type="predicted"/>
<sequence>MSTPLPFDERDSAHIPGHWLLARLGKRILRPGGKELTERMLDAAALPRTDVVELAPGLGKTAAAILHRKPASYRGVEADSAAAALSAAAVGSAGTITSGDAAETGLDSDSADVVVGEAMLTMQTDPHKAAIIAEAFRVLRPGGRYAIHEMALEPDELAEDTKTEIRKALARSIKVNARPLTGAEWTKLLTDGGFEVETVELAPMALLEPRRVVADEGVAGTARIIRNVLRDRPARERVLAMRSTFRTHRRSLTAIAVIARKPAA</sequence>
<feature type="domain" description="Methyltransferase type 11" evidence="1">
    <location>
        <begin position="53"/>
        <end position="147"/>
    </location>
</feature>
<keyword evidence="3" id="KW-1185">Reference proteome</keyword>
<dbReference type="Proteomes" id="UP000565711">
    <property type="component" value="Unassembled WGS sequence"/>
</dbReference>
<dbReference type="InterPro" id="IPR013216">
    <property type="entry name" value="Methyltransf_11"/>
</dbReference>
<reference evidence="2 3" key="1">
    <citation type="submission" date="2020-04" db="EMBL/GenBank/DDBJ databases">
        <title>MicrobeNet Type strains.</title>
        <authorList>
            <person name="Nicholson A.C."/>
        </authorList>
    </citation>
    <scope>NUCLEOTIDE SEQUENCE [LARGE SCALE GENOMIC DNA]</scope>
    <source>
        <strain evidence="2 3">JCM 12354</strain>
    </source>
</reference>
<keyword evidence="2" id="KW-0808">Transferase</keyword>
<dbReference type="AlphaFoldDB" id="A0A846Y780"/>
<dbReference type="SUPFAM" id="SSF53335">
    <property type="entry name" value="S-adenosyl-L-methionine-dependent methyltransferases"/>
    <property type="match status" value="1"/>
</dbReference>
<dbReference type="RefSeq" id="WP_067875428.1">
    <property type="nucleotide sequence ID" value="NZ_JAAXOP010000016.1"/>
</dbReference>
<protein>
    <submittedName>
        <fullName evidence="2">Methyltransferase domain-containing protein</fullName>
    </submittedName>
</protein>
<accession>A0A846Y780</accession>
<comment type="caution">
    <text evidence="2">The sequence shown here is derived from an EMBL/GenBank/DDBJ whole genome shotgun (WGS) entry which is preliminary data.</text>
</comment>
<dbReference type="InterPro" id="IPR029063">
    <property type="entry name" value="SAM-dependent_MTases_sf"/>
</dbReference>
<dbReference type="EMBL" id="JAAXOP010000016">
    <property type="protein sequence ID" value="NKY53118.1"/>
    <property type="molecule type" value="Genomic_DNA"/>
</dbReference>
<name>A0A846Y780_9NOCA</name>